<feature type="domain" description="PPIase FKBP-type" evidence="15">
    <location>
        <begin position="69"/>
        <end position="158"/>
    </location>
</feature>
<keyword evidence="8" id="KW-0106">Calcium</keyword>
<dbReference type="EC" id="5.2.1.8" evidence="3 13"/>
<dbReference type="Gene3D" id="1.10.238.10">
    <property type="entry name" value="EF-hand"/>
    <property type="match status" value="1"/>
</dbReference>
<dbReference type="SUPFAM" id="SSF47473">
    <property type="entry name" value="EF-hand"/>
    <property type="match status" value="1"/>
</dbReference>
<evidence type="ECO:0000256" key="12">
    <source>
        <dbReference type="ARBA" id="ARBA00055986"/>
    </source>
</evidence>
<keyword evidence="11 13" id="KW-0413">Isomerase</keyword>
<evidence type="ECO:0000313" key="16">
    <source>
        <dbReference type="Ensembl" id="ENSNMLP00000004007.1"/>
    </source>
</evidence>
<evidence type="ECO:0000256" key="4">
    <source>
        <dbReference type="ARBA" id="ARBA00022723"/>
    </source>
</evidence>
<keyword evidence="6" id="KW-0677">Repeat</keyword>
<dbReference type="InterPro" id="IPR046357">
    <property type="entry name" value="PPIase_dom_sf"/>
</dbReference>
<dbReference type="Proteomes" id="UP000694523">
    <property type="component" value="Unplaced"/>
</dbReference>
<dbReference type="Pfam" id="PF00254">
    <property type="entry name" value="FKBP_C"/>
    <property type="match status" value="4"/>
</dbReference>
<feature type="chain" id="PRO_5034099585" description="peptidylprolyl isomerase" evidence="14">
    <location>
        <begin position="44"/>
        <end position="587"/>
    </location>
</feature>
<evidence type="ECO:0000256" key="1">
    <source>
        <dbReference type="ARBA" id="ARBA00000971"/>
    </source>
</evidence>
<sequence length="587" mass="65766">QLQWPPFHCIQSAPCVIVRNFCLLPLFLPRLPFLPFLLVCVNCAPESFTDVKVDRYFTPIRCPREVQTEDFVRYHFNGTLEADGKQFDSSHDRVQALVSQVGSGRLLSGLDRGLEGMCVNERRKISVPPHLAFGTVGAGSVIPPNAVLVYDVLLLDIWNKDDKVQIRTLYRPEDCIRAAVASDFVRYHYNGTLLTGDMFDSSYLRNATYDTYLGQGDLIEGMEEGLLGMCVGERRVVIVPPFLGYGENGSGSTVPPQATLVYEVLMVDVFNSKDNLTVTVKEVPESCSRRSKRGDFIRYHYNGTFQDGTPFDSSYQRNSTYNTYIGKGYVMKGMDQALQGLCIGEKRRIIIPPHLAYGESGVGDLIPSWTVLVFHIHVIDFHNPKDPVVIRTTLRPPDCPQTSEANDWLQYRYNCSLMDGTLLYSSDQFDSPSVTTLGMNAVISGLETGLSGMCVGEKREVVIPPHWAHGENGAAGVPGSAVLLFQLELVDLQKGVPDGFMFVWVEDSPEPLFPAMDLNGDKQVPLEEFSDFIELQSKEGKGRLRPGVDRDAVIKDMFYNQDSNRDHKITEEEIQLKDDTVPQRDEF</sequence>
<dbReference type="AlphaFoldDB" id="A0A8C6SAH1"/>
<evidence type="ECO:0000256" key="14">
    <source>
        <dbReference type="SAM" id="SignalP"/>
    </source>
</evidence>
<dbReference type="GO" id="GO:0046872">
    <property type="term" value="F:metal ion binding"/>
    <property type="evidence" value="ECO:0007669"/>
    <property type="project" value="UniProtKB-KW"/>
</dbReference>
<evidence type="ECO:0000256" key="6">
    <source>
        <dbReference type="ARBA" id="ARBA00022737"/>
    </source>
</evidence>
<dbReference type="PROSITE" id="PS00018">
    <property type="entry name" value="EF_HAND_1"/>
    <property type="match status" value="1"/>
</dbReference>
<evidence type="ECO:0000256" key="11">
    <source>
        <dbReference type="ARBA" id="ARBA00023235"/>
    </source>
</evidence>
<feature type="domain" description="PPIase FKBP-type" evidence="15">
    <location>
        <begin position="406"/>
        <end position="493"/>
    </location>
</feature>
<feature type="domain" description="PPIase FKBP-type" evidence="15">
    <location>
        <begin position="294"/>
        <end position="382"/>
    </location>
</feature>
<protein>
    <recommendedName>
        <fullName evidence="3 13">peptidylprolyl isomerase</fullName>
        <ecNumber evidence="3 13">5.2.1.8</ecNumber>
    </recommendedName>
</protein>
<evidence type="ECO:0000259" key="15">
    <source>
        <dbReference type="PROSITE" id="PS50059"/>
    </source>
</evidence>
<dbReference type="PANTHER" id="PTHR46046">
    <property type="entry name" value="PEPTIDYLPROLYL ISOMERASE"/>
    <property type="match status" value="1"/>
</dbReference>
<dbReference type="FunFam" id="3.10.50.40:FF:000002">
    <property type="entry name" value="Peptidylprolyl isomerase"/>
    <property type="match status" value="2"/>
</dbReference>
<reference evidence="16" key="2">
    <citation type="submission" date="2025-09" db="UniProtKB">
        <authorList>
            <consortium name="Ensembl"/>
        </authorList>
    </citation>
    <scope>IDENTIFICATION</scope>
</reference>
<feature type="signal peptide" evidence="14">
    <location>
        <begin position="1"/>
        <end position="43"/>
    </location>
</feature>
<comment type="catalytic activity">
    <reaction evidence="1 13">
        <text>[protein]-peptidylproline (omega=180) = [protein]-peptidylproline (omega=0)</text>
        <dbReference type="Rhea" id="RHEA:16237"/>
        <dbReference type="Rhea" id="RHEA-COMP:10747"/>
        <dbReference type="Rhea" id="RHEA-COMP:10748"/>
        <dbReference type="ChEBI" id="CHEBI:83833"/>
        <dbReference type="ChEBI" id="CHEBI:83834"/>
        <dbReference type="EC" id="5.2.1.8"/>
    </reaction>
</comment>
<accession>A0A8C6SAH1</accession>
<name>A0A8C6SAH1_9GOBI</name>
<evidence type="ECO:0000256" key="2">
    <source>
        <dbReference type="ARBA" id="ARBA00004240"/>
    </source>
</evidence>
<keyword evidence="17" id="KW-1185">Reference proteome</keyword>
<keyword evidence="9 13" id="KW-0697">Rotamase</keyword>
<dbReference type="InterPro" id="IPR051989">
    <property type="entry name" value="FKBP-like_isomerase"/>
</dbReference>
<dbReference type="SUPFAM" id="SSF54534">
    <property type="entry name" value="FKBP-like"/>
    <property type="match status" value="4"/>
</dbReference>
<evidence type="ECO:0000256" key="3">
    <source>
        <dbReference type="ARBA" id="ARBA00013194"/>
    </source>
</evidence>
<organism evidence="16 17">
    <name type="scientific">Neogobius melanostomus</name>
    <name type="common">round goby</name>
    <dbReference type="NCBI Taxonomy" id="47308"/>
    <lineage>
        <taxon>Eukaryota</taxon>
        <taxon>Metazoa</taxon>
        <taxon>Chordata</taxon>
        <taxon>Craniata</taxon>
        <taxon>Vertebrata</taxon>
        <taxon>Euteleostomi</taxon>
        <taxon>Actinopterygii</taxon>
        <taxon>Neopterygii</taxon>
        <taxon>Teleostei</taxon>
        <taxon>Neoteleostei</taxon>
        <taxon>Acanthomorphata</taxon>
        <taxon>Gobiaria</taxon>
        <taxon>Gobiiformes</taxon>
        <taxon>Gobioidei</taxon>
        <taxon>Gobiidae</taxon>
        <taxon>Benthophilinae</taxon>
        <taxon>Neogobiini</taxon>
        <taxon>Neogobius</taxon>
    </lineage>
</organism>
<evidence type="ECO:0000256" key="8">
    <source>
        <dbReference type="ARBA" id="ARBA00022837"/>
    </source>
</evidence>
<dbReference type="Gene3D" id="3.10.50.40">
    <property type="match status" value="4"/>
</dbReference>
<evidence type="ECO:0000256" key="7">
    <source>
        <dbReference type="ARBA" id="ARBA00022824"/>
    </source>
</evidence>
<dbReference type="InterPro" id="IPR001179">
    <property type="entry name" value="PPIase_FKBP_dom"/>
</dbReference>
<reference evidence="16" key="1">
    <citation type="submission" date="2025-08" db="UniProtKB">
        <authorList>
            <consortium name="Ensembl"/>
        </authorList>
    </citation>
    <scope>IDENTIFICATION</scope>
</reference>
<evidence type="ECO:0000256" key="9">
    <source>
        <dbReference type="ARBA" id="ARBA00023110"/>
    </source>
</evidence>
<dbReference type="Ensembl" id="ENSNMLT00000004594.1">
    <property type="protein sequence ID" value="ENSNMLP00000004007.1"/>
    <property type="gene ID" value="ENSNMLG00000002551.1"/>
</dbReference>
<dbReference type="GO" id="GO:0003755">
    <property type="term" value="F:peptidyl-prolyl cis-trans isomerase activity"/>
    <property type="evidence" value="ECO:0007669"/>
    <property type="project" value="UniProtKB-KW"/>
</dbReference>
<keyword evidence="4" id="KW-0479">Metal-binding</keyword>
<feature type="domain" description="PPIase FKBP-type" evidence="15">
    <location>
        <begin position="182"/>
        <end position="270"/>
    </location>
</feature>
<evidence type="ECO:0000313" key="17">
    <source>
        <dbReference type="Proteomes" id="UP000694523"/>
    </source>
</evidence>
<evidence type="ECO:0000256" key="13">
    <source>
        <dbReference type="PROSITE-ProRule" id="PRU00277"/>
    </source>
</evidence>
<keyword evidence="7" id="KW-0256">Endoplasmic reticulum</keyword>
<evidence type="ECO:0000256" key="5">
    <source>
        <dbReference type="ARBA" id="ARBA00022729"/>
    </source>
</evidence>
<dbReference type="GO" id="GO:0005783">
    <property type="term" value="C:endoplasmic reticulum"/>
    <property type="evidence" value="ECO:0007669"/>
    <property type="project" value="UniProtKB-SubCell"/>
</dbReference>
<dbReference type="PANTHER" id="PTHR46046:SF3">
    <property type="entry name" value="PEPTIDYL-PROLYL CIS-TRANS ISOMERASE FKBP10"/>
    <property type="match status" value="1"/>
</dbReference>
<dbReference type="InterPro" id="IPR011992">
    <property type="entry name" value="EF-hand-dom_pair"/>
</dbReference>
<evidence type="ECO:0000256" key="10">
    <source>
        <dbReference type="ARBA" id="ARBA00023180"/>
    </source>
</evidence>
<keyword evidence="5 14" id="KW-0732">Signal</keyword>
<comment type="subcellular location">
    <subcellularLocation>
        <location evidence="2">Endoplasmic reticulum</location>
    </subcellularLocation>
</comment>
<keyword evidence="10" id="KW-0325">Glycoprotein</keyword>
<dbReference type="InterPro" id="IPR018247">
    <property type="entry name" value="EF_Hand_1_Ca_BS"/>
</dbReference>
<proteinExistence type="predicted"/>
<comment type="function">
    <text evidence="12">PPIases accelerate the folding of proteins during protein synthesis.</text>
</comment>
<dbReference type="PROSITE" id="PS50059">
    <property type="entry name" value="FKBP_PPIASE"/>
    <property type="match status" value="4"/>
</dbReference>